<accession>A0A6C0E1L4</accession>
<dbReference type="AlphaFoldDB" id="A0A6C0E1L4"/>
<evidence type="ECO:0000313" key="1">
    <source>
        <dbReference type="EMBL" id="QHT22423.1"/>
    </source>
</evidence>
<sequence>MSGIVNLESAIRTCKVDTGYSSRVQSDRFLNPSNLVCPVWNGLDTAGRLVCANSFKTKREGCNSAEDRVGIENIQRPQYMQYISMQTSANSYNNNYQVPEGVKENFENMDFSGDSKIYLAGFGQNLAGQVYPRTCGYNRYDDYSRTVGL</sequence>
<proteinExistence type="predicted"/>
<reference evidence="1" key="1">
    <citation type="journal article" date="2020" name="Nature">
        <title>Giant virus diversity and host interactions through global metagenomics.</title>
        <authorList>
            <person name="Schulz F."/>
            <person name="Roux S."/>
            <person name="Paez-Espino D."/>
            <person name="Jungbluth S."/>
            <person name="Walsh D.A."/>
            <person name="Denef V.J."/>
            <person name="McMahon K.D."/>
            <person name="Konstantinidis K.T."/>
            <person name="Eloe-Fadrosh E.A."/>
            <person name="Kyrpides N.C."/>
            <person name="Woyke T."/>
        </authorList>
    </citation>
    <scope>NUCLEOTIDE SEQUENCE</scope>
    <source>
        <strain evidence="1">GVMAG-M-3300023179-111</strain>
    </source>
</reference>
<protein>
    <submittedName>
        <fullName evidence="1">Uncharacterized protein</fullName>
    </submittedName>
</protein>
<name>A0A6C0E1L4_9ZZZZ</name>
<organism evidence="1">
    <name type="scientific">viral metagenome</name>
    <dbReference type="NCBI Taxonomy" id="1070528"/>
    <lineage>
        <taxon>unclassified sequences</taxon>
        <taxon>metagenomes</taxon>
        <taxon>organismal metagenomes</taxon>
    </lineage>
</organism>
<dbReference type="EMBL" id="MN739709">
    <property type="protein sequence ID" value="QHT22423.1"/>
    <property type="molecule type" value="Genomic_DNA"/>
</dbReference>